<organism evidence="6">
    <name type="scientific">Burkholderia orbicola (strain AU 1054)</name>
    <dbReference type="NCBI Taxonomy" id="331271"/>
    <lineage>
        <taxon>Bacteria</taxon>
        <taxon>Pseudomonadati</taxon>
        <taxon>Pseudomonadota</taxon>
        <taxon>Betaproteobacteria</taxon>
        <taxon>Burkholderiales</taxon>
        <taxon>Burkholderiaceae</taxon>
        <taxon>Burkholderia</taxon>
        <taxon>Burkholderia cepacia complex</taxon>
        <taxon>Burkholderia orbicola</taxon>
    </lineage>
</organism>
<dbReference type="GO" id="GO:0046872">
    <property type="term" value="F:metal ion binding"/>
    <property type="evidence" value="ECO:0007669"/>
    <property type="project" value="UniProtKB-KW"/>
</dbReference>
<evidence type="ECO:0000256" key="3">
    <source>
        <dbReference type="ARBA" id="ARBA00023004"/>
    </source>
</evidence>
<dbReference type="Gene3D" id="3.40.190.10">
    <property type="entry name" value="Periplasmic binding protein-like II"/>
    <property type="match status" value="2"/>
</dbReference>
<keyword evidence="2 4" id="KW-0479">Metal-binding</keyword>
<dbReference type="SUPFAM" id="SSF53850">
    <property type="entry name" value="Periplasmic binding protein-like II"/>
    <property type="match status" value="1"/>
</dbReference>
<keyword evidence="1 4" id="KW-0349">Heme</keyword>
<dbReference type="GO" id="GO:0009055">
    <property type="term" value="F:electron transfer activity"/>
    <property type="evidence" value="ECO:0007669"/>
    <property type="project" value="InterPro"/>
</dbReference>
<feature type="domain" description="Cytochrome c" evidence="5">
    <location>
        <begin position="309"/>
        <end position="388"/>
    </location>
</feature>
<gene>
    <name evidence="6" type="ordered locus">Bcen_3241</name>
</gene>
<protein>
    <submittedName>
        <fullName evidence="6">Amino acid ABC transporter substrate-binding protein, PAAT family</fullName>
    </submittedName>
</protein>
<evidence type="ECO:0000256" key="2">
    <source>
        <dbReference type="ARBA" id="ARBA00022723"/>
    </source>
</evidence>
<reference evidence="6" key="1">
    <citation type="submission" date="2006-05" db="EMBL/GenBank/DDBJ databases">
        <title>Complete sequence of chromosome 2 of Burkholderia cenocepacia AU 1054.</title>
        <authorList>
            <consortium name="US DOE Joint Genome Institute"/>
            <person name="Copeland A."/>
            <person name="Lucas S."/>
            <person name="Lapidus A."/>
            <person name="Barry K."/>
            <person name="Detter J.C."/>
            <person name="Glavina del Rio T."/>
            <person name="Hammon N."/>
            <person name="Israni S."/>
            <person name="Dalin E."/>
            <person name="Tice H."/>
            <person name="Pitluck S."/>
            <person name="Chain P."/>
            <person name="Malfatti S."/>
            <person name="Shin M."/>
            <person name="Vergez L."/>
            <person name="Schmutz J."/>
            <person name="Larimer F."/>
            <person name="Land M."/>
            <person name="Hauser L."/>
            <person name="Kyrpides N."/>
            <person name="Lykidis A."/>
            <person name="LiPuma J.J."/>
            <person name="Konstantinidis K."/>
            <person name="Tiedje J.M."/>
            <person name="Richardson P."/>
        </authorList>
    </citation>
    <scope>NUCLEOTIDE SEQUENCE [LARGE SCALE GENOMIC DNA]</scope>
    <source>
        <strain evidence="6">AU 1054</strain>
    </source>
</reference>
<dbReference type="SUPFAM" id="SSF46626">
    <property type="entry name" value="Cytochrome c"/>
    <property type="match status" value="1"/>
</dbReference>
<dbReference type="PROSITE" id="PS51007">
    <property type="entry name" value="CYTC"/>
    <property type="match status" value="1"/>
</dbReference>
<evidence type="ECO:0000259" key="5">
    <source>
        <dbReference type="PROSITE" id="PS51007"/>
    </source>
</evidence>
<evidence type="ECO:0000313" key="6">
    <source>
        <dbReference type="EMBL" id="ABF78136.1"/>
    </source>
</evidence>
<dbReference type="InterPro" id="IPR001638">
    <property type="entry name" value="Solute-binding_3/MltF_N"/>
</dbReference>
<dbReference type="Gene3D" id="1.10.760.10">
    <property type="entry name" value="Cytochrome c-like domain"/>
    <property type="match status" value="1"/>
</dbReference>
<keyword evidence="3 4" id="KW-0408">Iron</keyword>
<dbReference type="HOGENOM" id="CLU_660002_0_0_4"/>
<dbReference type="AlphaFoldDB" id="A0A0H2XV86"/>
<accession>A0A0H2XV86</accession>
<evidence type="ECO:0000256" key="4">
    <source>
        <dbReference type="PROSITE-ProRule" id="PRU00433"/>
    </source>
</evidence>
<dbReference type="SMART" id="SM00062">
    <property type="entry name" value="PBPb"/>
    <property type="match status" value="1"/>
</dbReference>
<dbReference type="Pfam" id="PF13442">
    <property type="entry name" value="Cytochrome_CBB3"/>
    <property type="match status" value="1"/>
</dbReference>
<sequence precursor="true">MRPMRARRPTRFNRTPTMNTRLTSVTVASLLAVGVVLTPATASAGVRVCTLPGSPTTALDRSVAREVFRTAGIAATFNTRGVDDNGDDDGISASELTKSLERDCDVIAGFPRSAIADASGSKMTFSQGYLRSGYVSVSLRDAPAPSGAKETIAATYGSPSQLIAAQQTNARFDLENTSEKTIGALAAGRAQRAIVWYPSVVAYERAHPKQRFQVAATSSPYSDWQLSFAFGPGKDALQQRIDATLSQLSGNGRLASLTRGWTLPDGIAQAAASRVPGRFLDGAIASAQRPGFVKVSTSEGGGVPSFDQAQVQHGKKLYGDACAKCHGDQLEGNTAPALSGESFAPEGKSHITVGGIFLYMSSNMPADRPGKMSAQEYEDLMAFLLYSNGYDASKNKLTAEIANASKAPLIAGPRK</sequence>
<dbReference type="InterPro" id="IPR009056">
    <property type="entry name" value="Cyt_c-like_dom"/>
</dbReference>
<name>A0A0H2XV86_BURO1</name>
<proteinExistence type="predicted"/>
<dbReference type="EMBL" id="CP000379">
    <property type="protein sequence ID" value="ABF78136.1"/>
    <property type="molecule type" value="Genomic_DNA"/>
</dbReference>
<evidence type="ECO:0000256" key="1">
    <source>
        <dbReference type="ARBA" id="ARBA00022617"/>
    </source>
</evidence>
<dbReference type="GO" id="GO:0020037">
    <property type="term" value="F:heme binding"/>
    <property type="evidence" value="ECO:0007669"/>
    <property type="project" value="InterPro"/>
</dbReference>
<dbReference type="InterPro" id="IPR036909">
    <property type="entry name" value="Cyt_c-like_dom_sf"/>
</dbReference>